<dbReference type="InterPro" id="IPR016047">
    <property type="entry name" value="M23ase_b-sheet_dom"/>
</dbReference>
<gene>
    <name evidence="2" type="ORF">EU348_00795</name>
</gene>
<sequence length="166" mass="18800">MYTLLSKKNRILPVCFIFFIVFPYQRLKSQKMIPPVESYHKTVSSHYGYRKHPVDGVFKKHHGVDFSVPQGTAVFSTYYGIVLSSMYERGYGNTILIDNEGGFRTRYGHLMTLFVGKGELVKPGQLIGLSGNTGHSTGPHLHYEIIIEGKKINPLLFLNIMCNNSL</sequence>
<protein>
    <submittedName>
        <fullName evidence="2">M23 family metallopeptidase</fullName>
    </submittedName>
</protein>
<dbReference type="Gene3D" id="2.70.70.10">
    <property type="entry name" value="Glucose Permease (Domain IIA)"/>
    <property type="match status" value="1"/>
</dbReference>
<dbReference type="CDD" id="cd12797">
    <property type="entry name" value="M23_peptidase"/>
    <property type="match status" value="1"/>
</dbReference>
<reference evidence="2" key="1">
    <citation type="submission" date="2019-01" db="EMBL/GenBank/DDBJ databases">
        <title>Whole Genome Sequencing for Putative Detection of Antimicrobial Resistance and Potential Virulence Factors in Chryseobacterium indologenes isolated from Nile Tilapia in Tanzania.</title>
        <authorList>
            <person name="Mwega E."/>
            <person name="Mutoloki S."/>
            <person name="Mugimba K."/>
            <person name="Colquhoun D."/>
            <person name="Mdegela R."/>
            <person name="Evensen O."/>
            <person name="Wasteson Y."/>
        </authorList>
    </citation>
    <scope>NUCLEOTIDE SEQUENCE [LARGE SCALE GENOMIC DNA]</scope>
    <source>
        <strain evidence="2">StR 01</strain>
    </source>
</reference>
<organism evidence="2">
    <name type="scientific">Chryseobacterium indologenes</name>
    <name type="common">Flavobacterium indologenes</name>
    <dbReference type="NCBI Taxonomy" id="253"/>
    <lineage>
        <taxon>Bacteria</taxon>
        <taxon>Pseudomonadati</taxon>
        <taxon>Bacteroidota</taxon>
        <taxon>Flavobacteriia</taxon>
        <taxon>Flavobacteriales</taxon>
        <taxon>Weeksellaceae</taxon>
        <taxon>Chryseobacterium group</taxon>
        <taxon>Chryseobacterium</taxon>
    </lineage>
</organism>
<name>A0A411DHE5_CHRID</name>
<dbReference type="GO" id="GO:0004222">
    <property type="term" value="F:metalloendopeptidase activity"/>
    <property type="evidence" value="ECO:0007669"/>
    <property type="project" value="TreeGrafter"/>
</dbReference>
<dbReference type="InterPro" id="IPR011055">
    <property type="entry name" value="Dup_hybrid_motif"/>
</dbReference>
<dbReference type="AlphaFoldDB" id="A0A411DHE5"/>
<dbReference type="Pfam" id="PF01551">
    <property type="entry name" value="Peptidase_M23"/>
    <property type="match status" value="1"/>
</dbReference>
<dbReference type="InterPro" id="IPR050570">
    <property type="entry name" value="Cell_wall_metabolism_enzyme"/>
</dbReference>
<feature type="domain" description="M23ase beta-sheet core" evidence="1">
    <location>
        <begin position="60"/>
        <end position="154"/>
    </location>
</feature>
<accession>A0A411DHE5</accession>
<dbReference type="SUPFAM" id="SSF51261">
    <property type="entry name" value="Duplicated hybrid motif"/>
    <property type="match status" value="1"/>
</dbReference>
<evidence type="ECO:0000313" key="2">
    <source>
        <dbReference type="EMBL" id="QBA19775.1"/>
    </source>
</evidence>
<proteinExistence type="predicted"/>
<dbReference type="PANTHER" id="PTHR21666:SF270">
    <property type="entry name" value="MUREIN HYDROLASE ACTIVATOR ENVC"/>
    <property type="match status" value="1"/>
</dbReference>
<evidence type="ECO:0000259" key="1">
    <source>
        <dbReference type="Pfam" id="PF01551"/>
    </source>
</evidence>
<dbReference type="EMBL" id="CP035532">
    <property type="protein sequence ID" value="QBA19775.1"/>
    <property type="molecule type" value="Genomic_DNA"/>
</dbReference>
<dbReference type="PANTHER" id="PTHR21666">
    <property type="entry name" value="PEPTIDASE-RELATED"/>
    <property type="match status" value="1"/>
</dbReference>